<dbReference type="InterPro" id="IPR001650">
    <property type="entry name" value="Helicase_C-like"/>
</dbReference>
<dbReference type="InterPro" id="IPR018982">
    <property type="entry name" value="RQC_domain"/>
</dbReference>
<keyword evidence="13" id="KW-0234">DNA repair</keyword>
<dbReference type="GO" id="GO:0046872">
    <property type="term" value="F:metal ion binding"/>
    <property type="evidence" value="ECO:0007669"/>
    <property type="project" value="UniProtKB-KW"/>
</dbReference>
<dbReference type="Proteomes" id="UP001143330">
    <property type="component" value="Unassembled WGS sequence"/>
</dbReference>
<keyword evidence="9" id="KW-0862">Zinc</keyword>
<keyword evidence="21" id="KW-1185">Reference proteome</keyword>
<dbReference type="SUPFAM" id="SSF52540">
    <property type="entry name" value="P-loop containing nucleoside triphosphate hydrolases"/>
    <property type="match status" value="2"/>
</dbReference>
<reference evidence="20" key="1">
    <citation type="journal article" date="2014" name="Int. J. Syst. Evol. Microbiol.">
        <title>Complete genome sequence of Corynebacterium casei LMG S-19264T (=DSM 44701T), isolated from a smear-ripened cheese.</title>
        <authorList>
            <consortium name="US DOE Joint Genome Institute (JGI-PGF)"/>
            <person name="Walter F."/>
            <person name="Albersmeier A."/>
            <person name="Kalinowski J."/>
            <person name="Ruckert C."/>
        </authorList>
    </citation>
    <scope>NUCLEOTIDE SEQUENCE</scope>
    <source>
        <strain evidence="20">VKM B-2789</strain>
    </source>
</reference>
<dbReference type="SMART" id="SM00487">
    <property type="entry name" value="DEXDc"/>
    <property type="match status" value="1"/>
</dbReference>
<dbReference type="AlphaFoldDB" id="A0A9W6JZK8"/>
<comment type="cofactor">
    <cofactor evidence="1">
        <name>Mg(2+)</name>
        <dbReference type="ChEBI" id="CHEBI:18420"/>
    </cofactor>
</comment>
<keyword evidence="4" id="KW-0479">Metal-binding</keyword>
<dbReference type="InterPro" id="IPR032284">
    <property type="entry name" value="RecQ_Zn-bd"/>
</dbReference>
<dbReference type="InterPro" id="IPR036388">
    <property type="entry name" value="WH-like_DNA-bd_sf"/>
</dbReference>
<evidence type="ECO:0000256" key="7">
    <source>
        <dbReference type="ARBA" id="ARBA00022801"/>
    </source>
</evidence>
<keyword evidence="8 20" id="KW-0347">Helicase</keyword>
<accession>A0A9W6JZK8</accession>
<gene>
    <name evidence="20" type="ORF">GCM10017653_48600</name>
</gene>
<evidence type="ECO:0000256" key="4">
    <source>
        <dbReference type="ARBA" id="ARBA00022723"/>
    </source>
</evidence>
<protein>
    <recommendedName>
        <fullName evidence="16">DNA helicase RecQ</fullName>
        <ecNumber evidence="16">5.6.2.4</ecNumber>
    </recommendedName>
</protein>
<dbReference type="InterPro" id="IPR027417">
    <property type="entry name" value="P-loop_NTPase"/>
</dbReference>
<evidence type="ECO:0000256" key="6">
    <source>
        <dbReference type="ARBA" id="ARBA00022763"/>
    </source>
</evidence>
<keyword evidence="14" id="KW-0413">Isomerase</keyword>
<dbReference type="SMART" id="SM00341">
    <property type="entry name" value="HRDC"/>
    <property type="match status" value="1"/>
</dbReference>
<keyword evidence="5" id="KW-0547">Nucleotide-binding</keyword>
<comment type="similarity">
    <text evidence="3">Belongs to the helicase family. RecQ subfamily.</text>
</comment>
<evidence type="ECO:0000313" key="21">
    <source>
        <dbReference type="Proteomes" id="UP001143330"/>
    </source>
</evidence>
<dbReference type="GO" id="GO:0016787">
    <property type="term" value="F:hydrolase activity"/>
    <property type="evidence" value="ECO:0007669"/>
    <property type="project" value="UniProtKB-KW"/>
</dbReference>
<dbReference type="PANTHER" id="PTHR13710:SF105">
    <property type="entry name" value="ATP-DEPENDENT DNA HELICASE Q1"/>
    <property type="match status" value="1"/>
</dbReference>
<evidence type="ECO:0000256" key="11">
    <source>
        <dbReference type="ARBA" id="ARBA00023125"/>
    </source>
</evidence>
<feature type="domain" description="HRDC" evidence="17">
    <location>
        <begin position="544"/>
        <end position="618"/>
    </location>
</feature>
<dbReference type="PROSITE" id="PS51192">
    <property type="entry name" value="HELICASE_ATP_BIND_1"/>
    <property type="match status" value="1"/>
</dbReference>
<keyword evidence="11" id="KW-0238">DNA-binding</keyword>
<evidence type="ECO:0000256" key="10">
    <source>
        <dbReference type="ARBA" id="ARBA00022840"/>
    </source>
</evidence>
<dbReference type="RefSeq" id="WP_213363819.1">
    <property type="nucleotide sequence ID" value="NZ_BSFM01000021.1"/>
</dbReference>
<dbReference type="GO" id="GO:0043590">
    <property type="term" value="C:bacterial nucleoid"/>
    <property type="evidence" value="ECO:0007669"/>
    <property type="project" value="TreeGrafter"/>
</dbReference>
<dbReference type="GO" id="GO:0006281">
    <property type="term" value="P:DNA repair"/>
    <property type="evidence" value="ECO:0007669"/>
    <property type="project" value="UniProtKB-KW"/>
</dbReference>
<dbReference type="CDD" id="cd17920">
    <property type="entry name" value="DEXHc_RecQ"/>
    <property type="match status" value="1"/>
</dbReference>
<dbReference type="FunFam" id="3.40.50.300:FF:001389">
    <property type="entry name" value="ATP-dependent DNA helicase RecQ"/>
    <property type="match status" value="1"/>
</dbReference>
<comment type="catalytic activity">
    <reaction evidence="15">
        <text>Couples ATP hydrolysis with the unwinding of duplex DNA by translocating in the 3'-5' direction.</text>
        <dbReference type="EC" id="5.6.2.4"/>
    </reaction>
</comment>
<evidence type="ECO:0000259" key="17">
    <source>
        <dbReference type="PROSITE" id="PS50967"/>
    </source>
</evidence>
<dbReference type="InterPro" id="IPR006293">
    <property type="entry name" value="DNA_helicase_ATP-dep_RecQ_bac"/>
</dbReference>
<dbReference type="GO" id="GO:0006260">
    <property type="term" value="P:DNA replication"/>
    <property type="evidence" value="ECO:0007669"/>
    <property type="project" value="InterPro"/>
</dbReference>
<dbReference type="InterPro" id="IPR014001">
    <property type="entry name" value="Helicase_ATP-bd"/>
</dbReference>
<dbReference type="GO" id="GO:0005737">
    <property type="term" value="C:cytoplasm"/>
    <property type="evidence" value="ECO:0007669"/>
    <property type="project" value="TreeGrafter"/>
</dbReference>
<dbReference type="Pfam" id="PF00270">
    <property type="entry name" value="DEAD"/>
    <property type="match status" value="1"/>
</dbReference>
<dbReference type="Pfam" id="PF09382">
    <property type="entry name" value="RQC"/>
    <property type="match status" value="1"/>
</dbReference>
<feature type="domain" description="Helicase C-terminal" evidence="19">
    <location>
        <begin position="240"/>
        <end position="386"/>
    </location>
</feature>
<keyword evidence="7" id="KW-0378">Hydrolase</keyword>
<evidence type="ECO:0000256" key="5">
    <source>
        <dbReference type="ARBA" id="ARBA00022741"/>
    </source>
</evidence>
<evidence type="ECO:0000256" key="3">
    <source>
        <dbReference type="ARBA" id="ARBA00005446"/>
    </source>
</evidence>
<dbReference type="SMART" id="SM00490">
    <property type="entry name" value="HELICc"/>
    <property type="match status" value="1"/>
</dbReference>
<dbReference type="EMBL" id="BSFM01000021">
    <property type="protein sequence ID" value="GLK86790.1"/>
    <property type="molecule type" value="Genomic_DNA"/>
</dbReference>
<reference evidence="20" key="2">
    <citation type="submission" date="2023-01" db="EMBL/GenBank/DDBJ databases">
        <authorList>
            <person name="Sun Q."/>
            <person name="Evtushenko L."/>
        </authorList>
    </citation>
    <scope>NUCLEOTIDE SEQUENCE</scope>
    <source>
        <strain evidence="20">VKM B-2789</strain>
    </source>
</reference>
<dbReference type="PANTHER" id="PTHR13710">
    <property type="entry name" value="DNA HELICASE RECQ FAMILY MEMBER"/>
    <property type="match status" value="1"/>
</dbReference>
<evidence type="ECO:0000259" key="18">
    <source>
        <dbReference type="PROSITE" id="PS51192"/>
    </source>
</evidence>
<dbReference type="InterPro" id="IPR002121">
    <property type="entry name" value="HRDC_dom"/>
</dbReference>
<comment type="cofactor">
    <cofactor evidence="2">
        <name>Zn(2+)</name>
        <dbReference type="ChEBI" id="CHEBI:29105"/>
    </cofactor>
</comment>
<sequence>MNSAASRLADNPYASSDVLPREVEARKTAILKEVFGFDRFRPGQQEVVDAVLAGVPTLAVMPTGAGKSLCYQLPALTLGGLSIVISPLIALMDDQVNALKLQGVAAEALHSGKPREDNVAIWRRVAAGEVRLLYLAPERLMTERMLSALSRLPLGLVAVDEAHCISQWGHSFRNEYLQLGRLREIFPNVPLVALTATADKATQGDIVERLFGGPARVFVSGFDRPNIFIGMEEKKDPARQIESYVTARPRVPGIVYRISRKKVEETAERLVAAGVRALPYHAGLSPEQRAAHQEAFLAEDGIVMVATVAFGMGIDKSNVRYVLHADAPGSLEAYYQEIGRAGRDGQPSEAHLLYSGGDIATRRRFIDEEQSTPERKLVEARRLDAMVGFCEAVTCRRAVLLGYFGERAKACGHCDVCRDPPKVVDASKQAELVLRIARATGERYGAAYLASVVTGQRSDQVCGRGHDRLADFGAGADRPATEWRALLRQLVATGALHADVERFGALNLTDHGKAILAGTRAFTLRAPSKVKRDRSSRAEAPELAPAEASLLAKLKALRRELAAERNVPAYVVFADRTLEEMAVEHPRTRSELAGVKGVGAAKLEAFGPAFLKILKEFS</sequence>
<dbReference type="Pfam" id="PF16124">
    <property type="entry name" value="RecQ_Zn_bind"/>
    <property type="match status" value="1"/>
</dbReference>
<dbReference type="GO" id="GO:0005524">
    <property type="term" value="F:ATP binding"/>
    <property type="evidence" value="ECO:0007669"/>
    <property type="project" value="UniProtKB-KW"/>
</dbReference>
<evidence type="ECO:0000256" key="2">
    <source>
        <dbReference type="ARBA" id="ARBA00001947"/>
    </source>
</evidence>
<evidence type="ECO:0000313" key="20">
    <source>
        <dbReference type="EMBL" id="GLK86790.1"/>
    </source>
</evidence>
<dbReference type="PROSITE" id="PS50967">
    <property type="entry name" value="HRDC"/>
    <property type="match status" value="1"/>
</dbReference>
<dbReference type="GO" id="GO:0043138">
    <property type="term" value="F:3'-5' DNA helicase activity"/>
    <property type="evidence" value="ECO:0007669"/>
    <property type="project" value="UniProtKB-EC"/>
</dbReference>
<keyword evidence="10" id="KW-0067">ATP-binding</keyword>
<evidence type="ECO:0000256" key="13">
    <source>
        <dbReference type="ARBA" id="ARBA00023204"/>
    </source>
</evidence>
<evidence type="ECO:0000256" key="15">
    <source>
        <dbReference type="ARBA" id="ARBA00034617"/>
    </source>
</evidence>
<keyword evidence="12" id="KW-0233">DNA recombination</keyword>
<dbReference type="EC" id="5.6.2.4" evidence="16"/>
<evidence type="ECO:0000256" key="16">
    <source>
        <dbReference type="NCBIfam" id="TIGR01389"/>
    </source>
</evidence>
<dbReference type="GO" id="GO:0003677">
    <property type="term" value="F:DNA binding"/>
    <property type="evidence" value="ECO:0007669"/>
    <property type="project" value="UniProtKB-KW"/>
</dbReference>
<dbReference type="GO" id="GO:0006310">
    <property type="term" value="P:DNA recombination"/>
    <property type="evidence" value="ECO:0007669"/>
    <property type="project" value="UniProtKB-UniRule"/>
</dbReference>
<comment type="caution">
    <text evidence="20">The sequence shown here is derived from an EMBL/GenBank/DDBJ whole genome shotgun (WGS) entry which is preliminary data.</text>
</comment>
<dbReference type="GO" id="GO:0009378">
    <property type="term" value="F:four-way junction helicase activity"/>
    <property type="evidence" value="ECO:0007669"/>
    <property type="project" value="TreeGrafter"/>
</dbReference>
<dbReference type="NCBIfam" id="TIGR01389">
    <property type="entry name" value="recQ"/>
    <property type="match status" value="1"/>
</dbReference>
<dbReference type="Pfam" id="PF00271">
    <property type="entry name" value="Helicase_C"/>
    <property type="match status" value="1"/>
</dbReference>
<dbReference type="SUPFAM" id="SSF47819">
    <property type="entry name" value="HRDC-like"/>
    <property type="match status" value="1"/>
</dbReference>
<dbReference type="GO" id="GO:0009432">
    <property type="term" value="P:SOS response"/>
    <property type="evidence" value="ECO:0007669"/>
    <property type="project" value="UniProtKB-UniRule"/>
</dbReference>
<dbReference type="PROSITE" id="PS51194">
    <property type="entry name" value="HELICASE_CTER"/>
    <property type="match status" value="1"/>
</dbReference>
<dbReference type="InterPro" id="IPR044876">
    <property type="entry name" value="HRDC_dom_sf"/>
</dbReference>
<dbReference type="Gene3D" id="1.10.150.80">
    <property type="entry name" value="HRDC domain"/>
    <property type="match status" value="1"/>
</dbReference>
<evidence type="ECO:0000256" key="9">
    <source>
        <dbReference type="ARBA" id="ARBA00022833"/>
    </source>
</evidence>
<dbReference type="InterPro" id="IPR010997">
    <property type="entry name" value="HRDC-like_sf"/>
</dbReference>
<feature type="domain" description="Helicase ATP-binding" evidence="18">
    <location>
        <begin position="48"/>
        <end position="216"/>
    </location>
</feature>
<evidence type="ECO:0000256" key="8">
    <source>
        <dbReference type="ARBA" id="ARBA00022806"/>
    </source>
</evidence>
<organism evidence="20 21">
    <name type="scientific">Ancylobacter defluvii</name>
    <dbReference type="NCBI Taxonomy" id="1282440"/>
    <lineage>
        <taxon>Bacteria</taxon>
        <taxon>Pseudomonadati</taxon>
        <taxon>Pseudomonadota</taxon>
        <taxon>Alphaproteobacteria</taxon>
        <taxon>Hyphomicrobiales</taxon>
        <taxon>Xanthobacteraceae</taxon>
        <taxon>Ancylobacter</taxon>
    </lineage>
</organism>
<name>A0A9W6JZK8_9HYPH</name>
<dbReference type="Gene3D" id="1.10.10.10">
    <property type="entry name" value="Winged helix-like DNA-binding domain superfamily/Winged helix DNA-binding domain"/>
    <property type="match status" value="1"/>
</dbReference>
<dbReference type="InterPro" id="IPR004589">
    <property type="entry name" value="DNA_helicase_ATP-dep_RecQ"/>
</dbReference>
<dbReference type="InterPro" id="IPR011545">
    <property type="entry name" value="DEAD/DEAH_box_helicase_dom"/>
</dbReference>
<evidence type="ECO:0000259" key="19">
    <source>
        <dbReference type="PROSITE" id="PS51194"/>
    </source>
</evidence>
<dbReference type="Gene3D" id="3.40.50.300">
    <property type="entry name" value="P-loop containing nucleotide triphosphate hydrolases"/>
    <property type="match status" value="2"/>
</dbReference>
<dbReference type="SMART" id="SM00956">
    <property type="entry name" value="RQC"/>
    <property type="match status" value="1"/>
</dbReference>
<dbReference type="NCBIfam" id="TIGR00614">
    <property type="entry name" value="recQ_fam"/>
    <property type="match status" value="1"/>
</dbReference>
<dbReference type="Pfam" id="PF00570">
    <property type="entry name" value="HRDC"/>
    <property type="match status" value="1"/>
</dbReference>
<keyword evidence="6" id="KW-0227">DNA damage</keyword>
<evidence type="ECO:0000256" key="14">
    <source>
        <dbReference type="ARBA" id="ARBA00023235"/>
    </source>
</evidence>
<evidence type="ECO:0000256" key="1">
    <source>
        <dbReference type="ARBA" id="ARBA00001946"/>
    </source>
</evidence>
<evidence type="ECO:0000256" key="12">
    <source>
        <dbReference type="ARBA" id="ARBA00023172"/>
    </source>
</evidence>
<dbReference type="GO" id="GO:0030894">
    <property type="term" value="C:replisome"/>
    <property type="evidence" value="ECO:0007669"/>
    <property type="project" value="TreeGrafter"/>
</dbReference>
<proteinExistence type="inferred from homology"/>